<proteinExistence type="predicted"/>
<dbReference type="Proteomes" id="UP000051061">
    <property type="component" value="Unassembled WGS sequence"/>
</dbReference>
<organism evidence="1 2">
    <name type="scientific">Alkalicoccobacillus plakortidis</name>
    <dbReference type="NCBI Taxonomy" id="444060"/>
    <lineage>
        <taxon>Bacteria</taxon>
        <taxon>Bacillati</taxon>
        <taxon>Bacillota</taxon>
        <taxon>Bacilli</taxon>
        <taxon>Bacillales</taxon>
        <taxon>Bacillaceae</taxon>
        <taxon>Alkalicoccobacillus</taxon>
    </lineage>
</organism>
<sequence>MDDFEDLYGEYELNESQSYPTAYFSSNNLHVAFADYDEEYRARTIRGEITSLESLEEALNEINERFVPKEYEYKGPNCNNQMVAELYGEKTDSPGFYFVDEDQLGIEVTLNTKDGNILGRVSVEEVGSVGEIRYDCEVEVEESIKVGNL</sequence>
<keyword evidence="2" id="KW-1185">Reference proteome</keyword>
<gene>
    <name evidence="1" type="ORF">AN965_04485</name>
</gene>
<protein>
    <submittedName>
        <fullName evidence="1">Uncharacterized protein</fullName>
    </submittedName>
</protein>
<dbReference type="AlphaFoldDB" id="A0A9D5I2Z3"/>
<comment type="caution">
    <text evidence="1">The sequence shown here is derived from an EMBL/GenBank/DDBJ whole genome shotgun (WGS) entry which is preliminary data.</text>
</comment>
<name>A0A9D5I2Z3_9BACI</name>
<evidence type="ECO:0000313" key="1">
    <source>
        <dbReference type="EMBL" id="KQL58320.1"/>
    </source>
</evidence>
<reference evidence="1 2" key="1">
    <citation type="submission" date="2015-09" db="EMBL/GenBank/DDBJ databases">
        <title>Genome sequencing project for genomic taxonomy and phylogenomics of Bacillus-like bacteria.</title>
        <authorList>
            <person name="Liu B."/>
            <person name="Wang J."/>
            <person name="Zhu Y."/>
            <person name="Liu G."/>
            <person name="Chen Q."/>
            <person name="Chen Z."/>
            <person name="Lan J."/>
            <person name="Che J."/>
            <person name="Ge C."/>
            <person name="Shi H."/>
            <person name="Pan Z."/>
            <person name="Liu X."/>
        </authorList>
    </citation>
    <scope>NUCLEOTIDE SEQUENCE [LARGE SCALE GENOMIC DNA]</scope>
    <source>
        <strain evidence="1 2">DSM 19153</strain>
    </source>
</reference>
<evidence type="ECO:0000313" key="2">
    <source>
        <dbReference type="Proteomes" id="UP000051061"/>
    </source>
</evidence>
<accession>A0A9D5I2Z3</accession>
<dbReference type="EMBL" id="LJJD01000009">
    <property type="protein sequence ID" value="KQL58320.1"/>
    <property type="molecule type" value="Genomic_DNA"/>
</dbReference>